<evidence type="ECO:0000313" key="1">
    <source>
        <dbReference type="EMBL" id="OXM43063.1"/>
    </source>
</evidence>
<evidence type="ECO:0000313" key="2">
    <source>
        <dbReference type="Proteomes" id="UP000215563"/>
    </source>
</evidence>
<organism evidence="1 2">
    <name type="scientific">Amycolatopsis alba DSM 44262</name>
    <dbReference type="NCBI Taxonomy" id="1125972"/>
    <lineage>
        <taxon>Bacteria</taxon>
        <taxon>Bacillati</taxon>
        <taxon>Actinomycetota</taxon>
        <taxon>Actinomycetes</taxon>
        <taxon>Pseudonocardiales</taxon>
        <taxon>Pseudonocardiaceae</taxon>
        <taxon>Amycolatopsis</taxon>
    </lineage>
</organism>
<gene>
    <name evidence="1" type="ORF">CFP75_40180</name>
</gene>
<sequence>MTTLVTGIHTTAGACPVPSGRAVLLAFEIAPAGADPVLAAAHELALLHLAHADTAWVPGEADDTITAAAARAQRHRDRAIANQAGLIDDHVTRALSDPRSGSLHTETVGALLARLAQRWQYTQQMAALPTRDPRVRDASAALAELARAYDDLIDDVLCGRRCLPRHRQPIPHMEV</sequence>
<name>A0A229R8S2_AMYAL</name>
<accession>A0A229R8S2</accession>
<comment type="caution">
    <text evidence="1">The sequence shown here is derived from an EMBL/GenBank/DDBJ whole genome shotgun (WGS) entry which is preliminary data.</text>
</comment>
<dbReference type="EMBL" id="NMQU01000161">
    <property type="protein sequence ID" value="OXM43063.1"/>
    <property type="molecule type" value="Genomic_DNA"/>
</dbReference>
<evidence type="ECO:0008006" key="3">
    <source>
        <dbReference type="Google" id="ProtNLM"/>
    </source>
</evidence>
<keyword evidence="2" id="KW-1185">Reference proteome</keyword>
<dbReference type="RefSeq" id="WP_020634890.1">
    <property type="nucleotide sequence ID" value="NZ_KB913032.1"/>
</dbReference>
<proteinExistence type="predicted"/>
<dbReference type="AlphaFoldDB" id="A0A229R8S2"/>
<reference evidence="1 2" key="1">
    <citation type="submission" date="2017-07" db="EMBL/GenBank/DDBJ databases">
        <title>Amycolatopsis alba DSM 44262 Genome sequencing and assembly.</title>
        <authorList>
            <person name="Kaur N."/>
            <person name="Mayilraj S."/>
        </authorList>
    </citation>
    <scope>NUCLEOTIDE SEQUENCE [LARGE SCALE GENOMIC DNA]</scope>
    <source>
        <strain evidence="1 2">DSM 44262</strain>
    </source>
</reference>
<dbReference type="Proteomes" id="UP000215563">
    <property type="component" value="Unassembled WGS sequence"/>
</dbReference>
<protein>
    <recommendedName>
        <fullName evidence="3">DUF4254 domain-containing protein</fullName>
    </recommendedName>
</protein>